<dbReference type="GO" id="GO:0016298">
    <property type="term" value="F:lipase activity"/>
    <property type="evidence" value="ECO:0007669"/>
    <property type="project" value="InterPro"/>
</dbReference>
<organism evidence="7 8">
    <name type="scientific">Cimex lectularius</name>
    <name type="common">Bed bug</name>
    <name type="synonym">Acanthia lectularia</name>
    <dbReference type="NCBI Taxonomy" id="79782"/>
    <lineage>
        <taxon>Eukaryota</taxon>
        <taxon>Metazoa</taxon>
        <taxon>Ecdysozoa</taxon>
        <taxon>Arthropoda</taxon>
        <taxon>Hexapoda</taxon>
        <taxon>Insecta</taxon>
        <taxon>Pterygota</taxon>
        <taxon>Neoptera</taxon>
        <taxon>Paraneoptera</taxon>
        <taxon>Hemiptera</taxon>
        <taxon>Heteroptera</taxon>
        <taxon>Panheteroptera</taxon>
        <taxon>Cimicomorpha</taxon>
        <taxon>Cimicidae</taxon>
        <taxon>Cimex</taxon>
    </lineage>
</organism>
<keyword evidence="3" id="KW-0964">Secreted</keyword>
<evidence type="ECO:0000256" key="4">
    <source>
        <dbReference type="RuleBase" id="RU004262"/>
    </source>
</evidence>
<dbReference type="OrthoDB" id="199913at2759"/>
<dbReference type="InterPro" id="IPR000734">
    <property type="entry name" value="TAG_lipase"/>
</dbReference>
<keyword evidence="5" id="KW-0732">Signal</keyword>
<dbReference type="GO" id="GO:0017171">
    <property type="term" value="F:serine hydrolase activity"/>
    <property type="evidence" value="ECO:0007669"/>
    <property type="project" value="TreeGrafter"/>
</dbReference>
<dbReference type="Pfam" id="PF00151">
    <property type="entry name" value="Lipase"/>
    <property type="match status" value="1"/>
</dbReference>
<evidence type="ECO:0000259" key="6">
    <source>
        <dbReference type="Pfam" id="PF00151"/>
    </source>
</evidence>
<dbReference type="RefSeq" id="XP_014247564.1">
    <property type="nucleotide sequence ID" value="XM_014392078.1"/>
</dbReference>
<name>A0A8I6TFV9_CIMLE</name>
<dbReference type="PANTHER" id="PTHR11610">
    <property type="entry name" value="LIPASE"/>
    <property type="match status" value="1"/>
</dbReference>
<dbReference type="GO" id="GO:0005615">
    <property type="term" value="C:extracellular space"/>
    <property type="evidence" value="ECO:0007669"/>
    <property type="project" value="TreeGrafter"/>
</dbReference>
<dbReference type="OMA" id="TIIVHGH"/>
<dbReference type="Gene3D" id="3.40.50.1820">
    <property type="entry name" value="alpha/beta hydrolase"/>
    <property type="match status" value="1"/>
</dbReference>
<keyword evidence="8" id="KW-1185">Reference proteome</keyword>
<evidence type="ECO:0000256" key="2">
    <source>
        <dbReference type="ARBA" id="ARBA00010701"/>
    </source>
</evidence>
<dbReference type="AlphaFoldDB" id="A0A8I6TFV9"/>
<evidence type="ECO:0000256" key="1">
    <source>
        <dbReference type="ARBA" id="ARBA00004613"/>
    </source>
</evidence>
<dbReference type="InterPro" id="IPR029058">
    <property type="entry name" value="AB_hydrolase_fold"/>
</dbReference>
<feature type="domain" description="Lipase" evidence="6">
    <location>
        <begin position="36"/>
        <end position="282"/>
    </location>
</feature>
<dbReference type="Proteomes" id="UP000494040">
    <property type="component" value="Unassembled WGS sequence"/>
</dbReference>
<feature type="chain" id="PRO_5035318482" description="Lipase domain-containing protein" evidence="5">
    <location>
        <begin position="24"/>
        <end position="330"/>
    </location>
</feature>
<sequence>MKGELRTFCLALFLFSSFITAHSWRCRMVWEDEPCDNEHIKFFLYTRNNFDQVEQISMEDFKEKIKDTHYDPTAPTKLLIPGQKENGDSELLLNLKNEYLKKVQANVVLVDYSEIAPRFCYSTSVFNVRYVGKCVANFVQGLKELANDKVLDLHVIGYRLGGHVPANVAPHLEPYKIPRITGLDPSFPFSKFKLLVRSLNRENADFVDVVHTAGLLRDNYWPLGHVDVYVNGGAHLQPGCRKGWWLKDWILANRCSHQRSLVYFTESVNSNTGFYGYACKSRLRAFWDLCSKNSTSVLIGDSVNTSLRGMFYVGTKSDAPFAMGNVDNSV</sequence>
<comment type="subcellular location">
    <subcellularLocation>
        <location evidence="1">Secreted</location>
    </subcellularLocation>
</comment>
<dbReference type="GeneID" id="106665580"/>
<dbReference type="GO" id="GO:0016042">
    <property type="term" value="P:lipid catabolic process"/>
    <property type="evidence" value="ECO:0007669"/>
    <property type="project" value="TreeGrafter"/>
</dbReference>
<evidence type="ECO:0000313" key="8">
    <source>
        <dbReference type="Proteomes" id="UP000494040"/>
    </source>
</evidence>
<evidence type="ECO:0000256" key="3">
    <source>
        <dbReference type="ARBA" id="ARBA00022525"/>
    </source>
</evidence>
<dbReference type="PRINTS" id="PR00821">
    <property type="entry name" value="TAGLIPASE"/>
</dbReference>
<feature type="signal peptide" evidence="5">
    <location>
        <begin position="1"/>
        <end position="23"/>
    </location>
</feature>
<protein>
    <recommendedName>
        <fullName evidence="6">Lipase domain-containing protein</fullName>
    </recommendedName>
</protein>
<dbReference type="EnsemblMetazoa" id="XM_014392078.1">
    <property type="protein sequence ID" value="XP_014247564.1"/>
    <property type="gene ID" value="LOC106665580"/>
</dbReference>
<evidence type="ECO:0000313" key="7">
    <source>
        <dbReference type="EnsemblMetazoa" id="XP_014247564.1"/>
    </source>
</evidence>
<proteinExistence type="inferred from homology"/>
<comment type="similarity">
    <text evidence="2 4">Belongs to the AB hydrolase superfamily. Lipase family.</text>
</comment>
<evidence type="ECO:0000256" key="5">
    <source>
        <dbReference type="SAM" id="SignalP"/>
    </source>
</evidence>
<reference evidence="7" key="1">
    <citation type="submission" date="2022-01" db="UniProtKB">
        <authorList>
            <consortium name="EnsemblMetazoa"/>
        </authorList>
    </citation>
    <scope>IDENTIFICATION</scope>
</reference>
<dbReference type="KEGG" id="clec:106665580"/>
<dbReference type="PANTHER" id="PTHR11610:SF151">
    <property type="entry name" value="PHOSPHOLIPASE A1 MEMBER A-LIKE PROTEIN"/>
    <property type="match status" value="1"/>
</dbReference>
<dbReference type="SUPFAM" id="SSF53474">
    <property type="entry name" value="alpha/beta-Hydrolases"/>
    <property type="match status" value="1"/>
</dbReference>
<accession>A0A8I6TFV9</accession>
<dbReference type="InterPro" id="IPR013818">
    <property type="entry name" value="Lipase"/>
</dbReference>